<feature type="region of interest" description="Disordered" evidence="2">
    <location>
        <begin position="821"/>
        <end position="853"/>
    </location>
</feature>
<dbReference type="Gene3D" id="3.60.10.10">
    <property type="entry name" value="Endonuclease/exonuclease/phosphatase"/>
    <property type="match status" value="1"/>
</dbReference>
<feature type="coiled-coil region" evidence="1">
    <location>
        <begin position="182"/>
        <end position="223"/>
    </location>
</feature>
<feature type="region of interest" description="Disordered" evidence="2">
    <location>
        <begin position="457"/>
        <end position="476"/>
    </location>
</feature>
<reference evidence="3" key="1">
    <citation type="submission" date="2023-10" db="EMBL/GenBank/DDBJ databases">
        <authorList>
            <person name="Chen Y."/>
            <person name="Shah S."/>
            <person name="Dougan E. K."/>
            <person name="Thang M."/>
            <person name="Chan C."/>
        </authorList>
    </citation>
    <scope>NUCLEOTIDE SEQUENCE [LARGE SCALE GENOMIC DNA]</scope>
</reference>
<keyword evidence="1" id="KW-0175">Coiled coil</keyword>
<protein>
    <recommendedName>
        <fullName evidence="5">Endonuclease/exonuclease/phosphatase domain-containing protein</fullName>
    </recommendedName>
</protein>
<dbReference type="EMBL" id="CAUYUJ010018079">
    <property type="protein sequence ID" value="CAK0880474.1"/>
    <property type="molecule type" value="Genomic_DNA"/>
</dbReference>
<feature type="region of interest" description="Disordered" evidence="2">
    <location>
        <begin position="513"/>
        <end position="564"/>
    </location>
</feature>
<accession>A0ABN9W6Y1</accession>
<evidence type="ECO:0000256" key="2">
    <source>
        <dbReference type="SAM" id="MobiDB-lite"/>
    </source>
</evidence>
<evidence type="ECO:0000256" key="1">
    <source>
        <dbReference type="SAM" id="Coils"/>
    </source>
</evidence>
<organism evidence="3 4">
    <name type="scientific">Prorocentrum cordatum</name>
    <dbReference type="NCBI Taxonomy" id="2364126"/>
    <lineage>
        <taxon>Eukaryota</taxon>
        <taxon>Sar</taxon>
        <taxon>Alveolata</taxon>
        <taxon>Dinophyceae</taxon>
        <taxon>Prorocentrales</taxon>
        <taxon>Prorocentraceae</taxon>
        <taxon>Prorocentrum</taxon>
    </lineage>
</organism>
<proteinExistence type="predicted"/>
<feature type="non-terminal residue" evidence="3">
    <location>
        <position position="1202"/>
    </location>
</feature>
<dbReference type="InterPro" id="IPR036691">
    <property type="entry name" value="Endo/exonu/phosph_ase_sf"/>
</dbReference>
<dbReference type="SUPFAM" id="SSF56219">
    <property type="entry name" value="DNase I-like"/>
    <property type="match status" value="1"/>
</dbReference>
<keyword evidence="4" id="KW-1185">Reference proteome</keyword>
<evidence type="ECO:0000313" key="4">
    <source>
        <dbReference type="Proteomes" id="UP001189429"/>
    </source>
</evidence>
<evidence type="ECO:0008006" key="5">
    <source>
        <dbReference type="Google" id="ProtNLM"/>
    </source>
</evidence>
<sequence>MAPSRRRGERAERAAKWLCRFCKHKTTCHDWWNVATAASCGMCGRAKGICFKAEVAPSAPSVHVPPRGGTSTLNPWSKGAKELEMLRKKVERLEAAQAPPPGRPGAAAPEFVGVEMSGEPSDDLARQRLQELDKELVAVSKQCGPAWVACKQELEEGRERLRVKLLESKPIHARVRTVTARLEAAERQLLKDLRKIGEAETAIQQQEQNIKDLAKQRSQLAQQAAGEQASLPMAAVGLDASKLGEVLQRCGLGDQASTVAQAIIQDLPNIVSNATLVPVGAEAGLAVAAPPQDTIESLSNAELRTLMATVVPAASVPLEGEELRETARHMFRVASEATAQAQAAAPPVMHYFLVVGCVAGKSEAELDVPGLAAAAGPGRQPMQPRAAEAVADGGPSDAVLGLSASAAAGFWSGGGPLPAPPGYQIIPIEISDDEDACVVLADGEAHEARMARRARRRAAFVSPPRSLPAPREPAGGAAEAAAGAAAAARPAAVGRPAAPCAGAPGDGAAAGDLLGAAEGPLRSPSAGALPGAGPGPGRTEAPARAVAGEGPASGGHGAARGAPRAAPLELAQLLPQPPAVRGDSLTLLTINGDAWSGARRVLEWNAAAKRQFDVVFIQETRFPDDEAAGAARQWCLGQGCHLALGPPLRVGTERLAVSGGVGLCFAAHVGARAGIDVPSERARRIVARKIHLCKGSVFLCLSVYLITSIGLTGDNVTLLAEVAALVGQHHVPFLLAGDWNVDADDLASSGWLDEIDGLLISSGAPTCGDNDYDYFVVSRSLPSCASAARAFAGMPAGSHDQVSCSLDRAWSKPKVWVEDPRRPLSVAKEPEVSPATDAGEAAGPRPATEQETQCELAELQAPLSDLQVTCAGWFDLAERSLIRSRQVEASKAHLHRGRGRGIRPVERPLLDVQERRQRRHDSSDTEAWWSFLRIWRALLRWGRAPRGSKAKRSFVKEGLMLQGRAITLPPAVSEHVALVTATPDAWLALAERNSPLAPWFEGLLEDELARRRRADAAARARLWRDFRSASLAGSGRVARKLIKPKPVEPRPVSLPGGAPGLPQVGALAVEAIVLEWMPLWDKPSRARGAPAASWQVPRTLGAISVDQVRTASLSFGRRKGLGWDNFHPRLLNELSDPLVESFTAILNQFEDSAEVPDLWTTMMAFIPKPPPDVGRRPICLMGLWPRVWSKIRQGLVRAWERS</sequence>
<dbReference type="Proteomes" id="UP001189429">
    <property type="component" value="Unassembled WGS sequence"/>
</dbReference>
<comment type="caution">
    <text evidence="3">The sequence shown here is derived from an EMBL/GenBank/DDBJ whole genome shotgun (WGS) entry which is preliminary data.</text>
</comment>
<feature type="compositionally biased region" description="Low complexity" evidence="2">
    <location>
        <begin position="513"/>
        <end position="529"/>
    </location>
</feature>
<gene>
    <name evidence="3" type="ORF">PCOR1329_LOCUS63606</name>
</gene>
<evidence type="ECO:0000313" key="3">
    <source>
        <dbReference type="EMBL" id="CAK0880474.1"/>
    </source>
</evidence>
<name>A0ABN9W6Y1_9DINO</name>